<keyword evidence="4" id="KW-1185">Reference proteome</keyword>
<dbReference type="RefSeq" id="XP_040761231.1">
    <property type="nucleotide sequence ID" value="XM_040909565.1"/>
</dbReference>
<dbReference type="InterPro" id="IPR000408">
    <property type="entry name" value="Reg_chr_condens"/>
</dbReference>
<dbReference type="SUPFAM" id="SSF50985">
    <property type="entry name" value="RCC1/BLIP-II"/>
    <property type="match status" value="1"/>
</dbReference>
<protein>
    <submittedName>
        <fullName evidence="3">RCC1/BLIP-II</fullName>
    </submittedName>
</protein>
<dbReference type="EMBL" id="KV427643">
    <property type="protein sequence ID" value="KZT03491.1"/>
    <property type="molecule type" value="Genomic_DNA"/>
</dbReference>
<dbReference type="InterPro" id="IPR053245">
    <property type="entry name" value="MitoProcess-Associated"/>
</dbReference>
<dbReference type="GO" id="GO:0005743">
    <property type="term" value="C:mitochondrial inner membrane"/>
    <property type="evidence" value="ECO:0007669"/>
    <property type="project" value="TreeGrafter"/>
</dbReference>
<feature type="repeat" description="RCC1" evidence="1">
    <location>
        <begin position="391"/>
        <end position="451"/>
    </location>
</feature>
<dbReference type="GeneID" id="63826594"/>
<dbReference type="InParanoid" id="A0A165CV99"/>
<dbReference type="Proteomes" id="UP000076871">
    <property type="component" value="Unassembled WGS sequence"/>
</dbReference>
<reference evidence="3 4" key="1">
    <citation type="journal article" date="2016" name="Mol. Biol. Evol.">
        <title>Comparative Genomics of Early-Diverging Mushroom-Forming Fungi Provides Insights into the Origins of Lignocellulose Decay Capabilities.</title>
        <authorList>
            <person name="Nagy L.G."/>
            <person name="Riley R."/>
            <person name="Tritt A."/>
            <person name="Adam C."/>
            <person name="Daum C."/>
            <person name="Floudas D."/>
            <person name="Sun H."/>
            <person name="Yadav J.S."/>
            <person name="Pangilinan J."/>
            <person name="Larsson K.H."/>
            <person name="Matsuura K."/>
            <person name="Barry K."/>
            <person name="Labutti K."/>
            <person name="Kuo R."/>
            <person name="Ohm R.A."/>
            <person name="Bhattacharya S.S."/>
            <person name="Shirouzu T."/>
            <person name="Yoshinaga Y."/>
            <person name="Martin F.M."/>
            <person name="Grigoriev I.V."/>
            <person name="Hibbett D.S."/>
        </authorList>
    </citation>
    <scope>NUCLEOTIDE SEQUENCE [LARGE SCALE GENOMIC DNA]</scope>
    <source>
        <strain evidence="3 4">93-53</strain>
    </source>
</reference>
<evidence type="ECO:0000313" key="3">
    <source>
        <dbReference type="EMBL" id="KZT03491.1"/>
    </source>
</evidence>
<evidence type="ECO:0000256" key="2">
    <source>
        <dbReference type="SAM" id="MobiDB-lite"/>
    </source>
</evidence>
<dbReference type="InterPro" id="IPR009091">
    <property type="entry name" value="RCC1/BLIP-II"/>
</dbReference>
<dbReference type="PROSITE" id="PS00626">
    <property type="entry name" value="RCC1_2"/>
    <property type="match status" value="1"/>
</dbReference>
<dbReference type="Gene3D" id="2.130.10.30">
    <property type="entry name" value="Regulator of chromosome condensation 1/beta-lactamase-inhibitor protein II"/>
    <property type="match status" value="1"/>
</dbReference>
<organism evidence="3 4">
    <name type="scientific">Laetiporus sulphureus 93-53</name>
    <dbReference type="NCBI Taxonomy" id="1314785"/>
    <lineage>
        <taxon>Eukaryota</taxon>
        <taxon>Fungi</taxon>
        <taxon>Dikarya</taxon>
        <taxon>Basidiomycota</taxon>
        <taxon>Agaricomycotina</taxon>
        <taxon>Agaricomycetes</taxon>
        <taxon>Polyporales</taxon>
        <taxon>Laetiporus</taxon>
    </lineage>
</organism>
<dbReference type="PROSITE" id="PS50012">
    <property type="entry name" value="RCC1_3"/>
    <property type="match status" value="1"/>
</dbReference>
<dbReference type="AlphaFoldDB" id="A0A165CV99"/>
<feature type="region of interest" description="Disordered" evidence="2">
    <location>
        <begin position="328"/>
        <end position="349"/>
    </location>
</feature>
<dbReference type="STRING" id="1314785.A0A165CV99"/>
<dbReference type="OrthoDB" id="10256179at2759"/>
<dbReference type="Pfam" id="PF13540">
    <property type="entry name" value="RCC1_2"/>
    <property type="match status" value="1"/>
</dbReference>
<accession>A0A165CV99</accession>
<dbReference type="PANTHER" id="PTHR47563">
    <property type="entry name" value="PROTEIN FMP25, MITOCHONDRIAL"/>
    <property type="match status" value="1"/>
</dbReference>
<dbReference type="GO" id="GO:0034551">
    <property type="term" value="P:mitochondrial respiratory chain complex III assembly"/>
    <property type="evidence" value="ECO:0007669"/>
    <property type="project" value="TreeGrafter"/>
</dbReference>
<proteinExistence type="predicted"/>
<evidence type="ECO:0000256" key="1">
    <source>
        <dbReference type="PROSITE-ProRule" id="PRU00235"/>
    </source>
</evidence>
<name>A0A165CV99_9APHY</name>
<evidence type="ECO:0000313" key="4">
    <source>
        <dbReference type="Proteomes" id="UP000076871"/>
    </source>
</evidence>
<sequence length="615" mass="65584">MLQGARGLVKSAGARSTHAVRGVHVRASSSRTSTRGIIVTTAAAVAAGTVWYSTHTTVHNDAPPETDRLAALEKAAAPSEKSPNVLSRGDTLNTLIWGSNKAHVLEIDGAAPESIRTPAAASWLENVALRGLAIHERHAACVDARGDVYQWGDGFSSKPGSSAGKPTLTLKGKNITRVQVTPTRVFALSASGRIYVLSSSASEQSLAPGTPTPASSPWWGTGWYWGEEEDVDFVELLPNEKLGWKEKFVSIAAGSDHLLALTSAGRTFAHPISLNANAYGQLGFRKFDVPAPASTFRHPHLPHGHTRVSIELTPKSIADPYAKASQAIRRSGEAETEEEKKARSGVDAPLGLDDKSTHFSDKLFEVPALRGVDVDGIAAGSRTSFVKTKSGRVLGWGANEYGQIGLGGQVTLEAITVPTEVILWRHTPAATRTTCLDVYAGGDLTFFKVERRDGTAMPYIDVLSCGNGQWGGLGNAQYSNAQGTPVRTRNVSGLLEYSEPHDNLQPIVPYDISVSPTGHVLLTLDTLAHGGPGAVGRDLMAWGANYDYQLGSGRRGSIAAPAVVPGGDEERLMLAKRRAAEVRDLRGRVWKKGVDVEQRAVAGWGNSVVYWKICS</sequence>
<gene>
    <name evidence="3" type="ORF">LAESUDRAFT_729067</name>
</gene>
<feature type="compositionally biased region" description="Basic and acidic residues" evidence="2">
    <location>
        <begin position="330"/>
        <end position="344"/>
    </location>
</feature>
<dbReference type="PANTHER" id="PTHR47563:SF1">
    <property type="entry name" value="PROTEIN FMP25, MITOCHONDRIAL"/>
    <property type="match status" value="1"/>
</dbReference>